<protein>
    <submittedName>
        <fullName evidence="1">Uncharacterized protein</fullName>
    </submittedName>
</protein>
<name>A0A0L9TLL4_PHAAN</name>
<dbReference type="Proteomes" id="UP000053144">
    <property type="component" value="Chromosome 1"/>
</dbReference>
<organism evidence="1 2">
    <name type="scientific">Phaseolus angularis</name>
    <name type="common">Azuki bean</name>
    <name type="synonym">Vigna angularis</name>
    <dbReference type="NCBI Taxonomy" id="3914"/>
    <lineage>
        <taxon>Eukaryota</taxon>
        <taxon>Viridiplantae</taxon>
        <taxon>Streptophyta</taxon>
        <taxon>Embryophyta</taxon>
        <taxon>Tracheophyta</taxon>
        <taxon>Spermatophyta</taxon>
        <taxon>Magnoliopsida</taxon>
        <taxon>eudicotyledons</taxon>
        <taxon>Gunneridae</taxon>
        <taxon>Pentapetalae</taxon>
        <taxon>rosids</taxon>
        <taxon>fabids</taxon>
        <taxon>Fabales</taxon>
        <taxon>Fabaceae</taxon>
        <taxon>Papilionoideae</taxon>
        <taxon>50 kb inversion clade</taxon>
        <taxon>NPAAA clade</taxon>
        <taxon>indigoferoid/millettioid clade</taxon>
        <taxon>Phaseoleae</taxon>
        <taxon>Vigna</taxon>
    </lineage>
</organism>
<proteinExistence type="predicted"/>
<dbReference type="Gramene" id="KOM31352">
    <property type="protein sequence ID" value="KOM31352"/>
    <property type="gene ID" value="LR48_Vigan01g090700"/>
</dbReference>
<dbReference type="EMBL" id="CM003371">
    <property type="protein sequence ID" value="KOM31352.1"/>
    <property type="molecule type" value="Genomic_DNA"/>
</dbReference>
<evidence type="ECO:0000313" key="1">
    <source>
        <dbReference type="EMBL" id="KOM31352.1"/>
    </source>
</evidence>
<accession>A0A0L9TLL4</accession>
<dbReference type="AlphaFoldDB" id="A0A0L9TLL4"/>
<sequence length="59" mass="6822">MVKKEGNPSGRCEKNGKSVMNWEEELWSRVHIFGQEEAKIHSFHPSEADFDAKAPIFNF</sequence>
<reference evidence="2" key="1">
    <citation type="journal article" date="2015" name="Proc. Natl. Acad. Sci. U.S.A.">
        <title>Genome sequencing of adzuki bean (Vigna angularis) provides insight into high starch and low fat accumulation and domestication.</title>
        <authorList>
            <person name="Yang K."/>
            <person name="Tian Z."/>
            <person name="Chen C."/>
            <person name="Luo L."/>
            <person name="Zhao B."/>
            <person name="Wang Z."/>
            <person name="Yu L."/>
            <person name="Li Y."/>
            <person name="Sun Y."/>
            <person name="Li W."/>
            <person name="Chen Y."/>
            <person name="Li Y."/>
            <person name="Zhang Y."/>
            <person name="Ai D."/>
            <person name="Zhao J."/>
            <person name="Shang C."/>
            <person name="Ma Y."/>
            <person name="Wu B."/>
            <person name="Wang M."/>
            <person name="Gao L."/>
            <person name="Sun D."/>
            <person name="Zhang P."/>
            <person name="Guo F."/>
            <person name="Wang W."/>
            <person name="Li Y."/>
            <person name="Wang J."/>
            <person name="Varshney R.K."/>
            <person name="Wang J."/>
            <person name="Ling H.Q."/>
            <person name="Wan P."/>
        </authorList>
    </citation>
    <scope>NUCLEOTIDE SEQUENCE</scope>
    <source>
        <strain evidence="2">cv. Jingnong 6</strain>
    </source>
</reference>
<evidence type="ECO:0000313" key="2">
    <source>
        <dbReference type="Proteomes" id="UP000053144"/>
    </source>
</evidence>
<gene>
    <name evidence="1" type="ORF">LR48_Vigan01g090700</name>
</gene>